<name>A0AAV1KH78_9NEOP</name>
<dbReference type="PANTHER" id="PTHR47326:SF1">
    <property type="entry name" value="HTH PSQ-TYPE DOMAIN-CONTAINING PROTEIN"/>
    <property type="match status" value="1"/>
</dbReference>
<dbReference type="Proteomes" id="UP001314205">
    <property type="component" value="Unassembled WGS sequence"/>
</dbReference>
<reference evidence="1 2" key="1">
    <citation type="submission" date="2023-11" db="EMBL/GenBank/DDBJ databases">
        <authorList>
            <person name="Hedman E."/>
            <person name="Englund M."/>
            <person name="Stromberg M."/>
            <person name="Nyberg Akerstrom W."/>
            <person name="Nylinder S."/>
            <person name="Jareborg N."/>
            <person name="Kallberg Y."/>
            <person name="Kronander E."/>
        </authorList>
    </citation>
    <scope>NUCLEOTIDE SEQUENCE [LARGE SCALE GENOMIC DNA]</scope>
</reference>
<sequence>MLQDFLTPQLHEFQGYNNRTWMQQDGATCHTSNVSLPVVKEMFPNKLISRRGDIPWPPRSPDLTPCDFFLWGYLKSRVYLNKPTTISQLKQNIHEEIAAISRSMCQRVFQSLRSRFQECQQRDGAHLDDVIFKKLISLNNYYDK</sequence>
<protein>
    <recommendedName>
        <fullName evidence="3">Tc1-like transposase DDE domain-containing protein</fullName>
    </recommendedName>
</protein>
<accession>A0AAV1KH78</accession>
<proteinExistence type="predicted"/>
<evidence type="ECO:0008006" key="3">
    <source>
        <dbReference type="Google" id="ProtNLM"/>
    </source>
</evidence>
<evidence type="ECO:0000313" key="2">
    <source>
        <dbReference type="Proteomes" id="UP001314205"/>
    </source>
</evidence>
<dbReference type="InterPro" id="IPR036397">
    <property type="entry name" value="RNaseH_sf"/>
</dbReference>
<dbReference type="Gene3D" id="3.30.420.10">
    <property type="entry name" value="Ribonuclease H-like superfamily/Ribonuclease H"/>
    <property type="match status" value="1"/>
</dbReference>
<dbReference type="AlphaFoldDB" id="A0AAV1KH78"/>
<gene>
    <name evidence="1" type="ORF">PARMNEM_LOCUS3357</name>
</gene>
<dbReference type="GO" id="GO:0003676">
    <property type="term" value="F:nucleic acid binding"/>
    <property type="evidence" value="ECO:0007669"/>
    <property type="project" value="InterPro"/>
</dbReference>
<comment type="caution">
    <text evidence="1">The sequence shown here is derived from an EMBL/GenBank/DDBJ whole genome shotgun (WGS) entry which is preliminary data.</text>
</comment>
<organism evidence="1 2">
    <name type="scientific">Parnassius mnemosyne</name>
    <name type="common">clouded apollo</name>
    <dbReference type="NCBI Taxonomy" id="213953"/>
    <lineage>
        <taxon>Eukaryota</taxon>
        <taxon>Metazoa</taxon>
        <taxon>Ecdysozoa</taxon>
        <taxon>Arthropoda</taxon>
        <taxon>Hexapoda</taxon>
        <taxon>Insecta</taxon>
        <taxon>Pterygota</taxon>
        <taxon>Neoptera</taxon>
        <taxon>Endopterygota</taxon>
        <taxon>Lepidoptera</taxon>
        <taxon>Glossata</taxon>
        <taxon>Ditrysia</taxon>
        <taxon>Papilionoidea</taxon>
        <taxon>Papilionidae</taxon>
        <taxon>Parnassiinae</taxon>
        <taxon>Parnassini</taxon>
        <taxon>Parnassius</taxon>
        <taxon>Driopa</taxon>
    </lineage>
</organism>
<evidence type="ECO:0000313" key="1">
    <source>
        <dbReference type="EMBL" id="CAK1581725.1"/>
    </source>
</evidence>
<dbReference type="PANTHER" id="PTHR47326">
    <property type="entry name" value="TRANSPOSABLE ELEMENT TC3 TRANSPOSASE-LIKE PROTEIN"/>
    <property type="match status" value="1"/>
</dbReference>
<dbReference type="EMBL" id="CAVLGL010000035">
    <property type="protein sequence ID" value="CAK1581725.1"/>
    <property type="molecule type" value="Genomic_DNA"/>
</dbReference>
<keyword evidence="2" id="KW-1185">Reference proteome</keyword>